<dbReference type="EMBL" id="JBHUNE010000008">
    <property type="protein sequence ID" value="MFD2759054.1"/>
    <property type="molecule type" value="Genomic_DNA"/>
</dbReference>
<dbReference type="RefSeq" id="WP_019617364.1">
    <property type="nucleotide sequence ID" value="NZ_JBHUNE010000008.1"/>
</dbReference>
<comment type="caution">
    <text evidence="2">The sequence shown here is derived from an EMBL/GenBank/DDBJ whole genome shotgun (WGS) entry which is preliminary data.</text>
</comment>
<feature type="region of interest" description="Disordered" evidence="1">
    <location>
        <begin position="20"/>
        <end position="57"/>
    </location>
</feature>
<gene>
    <name evidence="2" type="ORF">ACFSW7_11775</name>
</gene>
<reference evidence="3" key="1">
    <citation type="journal article" date="2019" name="Int. J. Syst. Evol. Microbiol.">
        <title>The Global Catalogue of Microorganisms (GCM) 10K type strain sequencing project: providing services to taxonomists for standard genome sequencing and annotation.</title>
        <authorList>
            <consortium name="The Broad Institute Genomics Platform"/>
            <consortium name="The Broad Institute Genome Sequencing Center for Infectious Disease"/>
            <person name="Wu L."/>
            <person name="Ma J."/>
        </authorList>
    </citation>
    <scope>NUCLEOTIDE SEQUENCE [LARGE SCALE GENOMIC DNA]</scope>
    <source>
        <strain evidence="3">TISTR 1514</strain>
    </source>
</reference>
<dbReference type="Proteomes" id="UP001597492">
    <property type="component" value="Unassembled WGS sequence"/>
</dbReference>
<accession>A0ABW5V2L6</accession>
<organism evidence="2 3">
    <name type="scientific">Gulosibacter faecalis</name>
    <dbReference type="NCBI Taxonomy" id="272240"/>
    <lineage>
        <taxon>Bacteria</taxon>
        <taxon>Bacillati</taxon>
        <taxon>Actinomycetota</taxon>
        <taxon>Actinomycetes</taxon>
        <taxon>Micrococcales</taxon>
        <taxon>Microbacteriaceae</taxon>
        <taxon>Gulosibacter</taxon>
    </lineage>
</organism>
<proteinExistence type="predicted"/>
<evidence type="ECO:0000313" key="3">
    <source>
        <dbReference type="Proteomes" id="UP001597492"/>
    </source>
</evidence>
<keyword evidence="3" id="KW-1185">Reference proteome</keyword>
<evidence type="ECO:0008006" key="4">
    <source>
        <dbReference type="Google" id="ProtNLM"/>
    </source>
</evidence>
<evidence type="ECO:0000256" key="1">
    <source>
        <dbReference type="SAM" id="MobiDB-lite"/>
    </source>
</evidence>
<feature type="compositionally biased region" description="Polar residues" evidence="1">
    <location>
        <begin position="22"/>
        <end position="45"/>
    </location>
</feature>
<protein>
    <recommendedName>
        <fullName evidence="4">Type II toxin-antitoxin system PemK/MazF family toxin</fullName>
    </recommendedName>
</protein>
<name>A0ABW5V2L6_9MICO</name>
<evidence type="ECO:0000313" key="2">
    <source>
        <dbReference type="EMBL" id="MFD2759054.1"/>
    </source>
</evidence>
<sequence>MANINWGRVGRQLLGAVVRAVSTKSSPKPAGKTQSRPQSQQQDASPGQYGSGATREIRADAVRGVTTSYAPDRDGAPDPGEVVWTWVPYVENDGRGKDRPVLILARLDATSVLGCYLSTKQHRGYVSIGTGGWDSSGRESFMNPDRLLRVTDDGMRREGAVTNRAAFDRAVAALHDAYPGLF</sequence>